<dbReference type="InterPro" id="IPR036866">
    <property type="entry name" value="RibonucZ/Hydroxyglut_hydro"/>
</dbReference>
<organism evidence="2 3">
    <name type="scientific">Candidatus Gemmiger excrementavium</name>
    <dbReference type="NCBI Taxonomy" id="2838608"/>
    <lineage>
        <taxon>Bacteria</taxon>
        <taxon>Bacillati</taxon>
        <taxon>Bacillota</taxon>
        <taxon>Clostridia</taxon>
        <taxon>Eubacteriales</taxon>
        <taxon>Gemmiger</taxon>
    </lineage>
</organism>
<evidence type="ECO:0000313" key="3">
    <source>
        <dbReference type="Proteomes" id="UP000824031"/>
    </source>
</evidence>
<dbReference type="Gene3D" id="3.60.15.10">
    <property type="entry name" value="Ribonuclease Z/Hydroxyacylglutathione hydrolase-like"/>
    <property type="match status" value="1"/>
</dbReference>
<reference evidence="2" key="2">
    <citation type="submission" date="2021-04" db="EMBL/GenBank/DDBJ databases">
        <authorList>
            <person name="Gilroy R."/>
        </authorList>
    </citation>
    <scope>NUCLEOTIDE SEQUENCE</scope>
    <source>
        <strain evidence="2">3436</strain>
    </source>
</reference>
<reference evidence="2" key="1">
    <citation type="journal article" date="2021" name="PeerJ">
        <title>Extensive microbial diversity within the chicken gut microbiome revealed by metagenomics and culture.</title>
        <authorList>
            <person name="Gilroy R."/>
            <person name="Ravi A."/>
            <person name="Getino M."/>
            <person name="Pursley I."/>
            <person name="Horton D.L."/>
            <person name="Alikhan N.F."/>
            <person name="Baker D."/>
            <person name="Gharbi K."/>
            <person name="Hall N."/>
            <person name="Watson M."/>
            <person name="Adriaenssens E.M."/>
            <person name="Foster-Nyarko E."/>
            <person name="Jarju S."/>
            <person name="Secka A."/>
            <person name="Antonio M."/>
            <person name="Oren A."/>
            <person name="Chaudhuri R.R."/>
            <person name="La Ragione R."/>
            <person name="Hildebrand F."/>
            <person name="Pallen M.J."/>
        </authorList>
    </citation>
    <scope>NUCLEOTIDE SEQUENCE</scope>
    <source>
        <strain evidence="2">3436</strain>
    </source>
</reference>
<evidence type="ECO:0000313" key="2">
    <source>
        <dbReference type="EMBL" id="HIZ48308.1"/>
    </source>
</evidence>
<name>A0A9D2JG43_9FIRM</name>
<dbReference type="PANTHER" id="PTHR30619:SF1">
    <property type="entry name" value="RECOMBINATION PROTEIN 2"/>
    <property type="match status" value="1"/>
</dbReference>
<feature type="domain" description="Metallo-beta-lactamase" evidence="1">
    <location>
        <begin position="81"/>
        <end position="286"/>
    </location>
</feature>
<dbReference type="Proteomes" id="UP000824031">
    <property type="component" value="Unassembled WGS sequence"/>
</dbReference>
<protein>
    <submittedName>
        <fullName evidence="2">MBL fold metallo-hydrolase</fullName>
    </submittedName>
</protein>
<dbReference type="AlphaFoldDB" id="A0A9D2JG43"/>
<gene>
    <name evidence="2" type="ORF">H9810_06300</name>
</gene>
<dbReference type="Pfam" id="PF00753">
    <property type="entry name" value="Lactamase_B"/>
    <property type="match status" value="1"/>
</dbReference>
<dbReference type="InterPro" id="IPR052159">
    <property type="entry name" value="Competence_DNA_uptake"/>
</dbReference>
<evidence type="ECO:0000259" key="1">
    <source>
        <dbReference type="SMART" id="SM00849"/>
    </source>
</evidence>
<comment type="caution">
    <text evidence="2">The sequence shown here is derived from an EMBL/GenBank/DDBJ whole genome shotgun (WGS) entry which is preliminary data.</text>
</comment>
<dbReference type="SMART" id="SM00849">
    <property type="entry name" value="Lactamase_B"/>
    <property type="match status" value="1"/>
</dbReference>
<dbReference type="CDD" id="cd07731">
    <property type="entry name" value="ComA-like_MBL-fold"/>
    <property type="match status" value="1"/>
</dbReference>
<dbReference type="EMBL" id="DXBO01000095">
    <property type="protein sequence ID" value="HIZ48308.1"/>
    <property type="molecule type" value="Genomic_DNA"/>
</dbReference>
<sequence length="338" mass="36405">MRKPKRRTRRRGLSRRLRRALVGVMALLAAALAFAIEYTGGRGVLPDWSELYALLGVPMDAPDATLLENSTTTVTVLDVGQGDAVLVGQDGVYCLIDTGTAESGPVLVRDLQLAGVTELEYLFLTHPHADHTGGVWDVLESLPVGELVLADWQPRDGDETDWPYGLTDYAAEAGTTVTVAADGEDYILGDGTLTVLQGGSTEETYRDQLPGDANNASLCLLFEAGGFRYLSTGDAETKAERLLVDRYGRSLQATLYKAGHHGSQTSSSEELLAAVRPQMAAISCGVDNDYGHPHATVLRRLQEYGVEVWRTDTVGSITFTYHNGALEAHPVQLQDAAA</sequence>
<dbReference type="InterPro" id="IPR035681">
    <property type="entry name" value="ComA-like_MBL"/>
</dbReference>
<dbReference type="SUPFAM" id="SSF56281">
    <property type="entry name" value="Metallo-hydrolase/oxidoreductase"/>
    <property type="match status" value="1"/>
</dbReference>
<proteinExistence type="predicted"/>
<dbReference type="InterPro" id="IPR001279">
    <property type="entry name" value="Metallo-B-lactamas"/>
</dbReference>
<dbReference type="PANTHER" id="PTHR30619">
    <property type="entry name" value="DNA INTERNALIZATION/COMPETENCE PROTEIN COMEC/REC2"/>
    <property type="match status" value="1"/>
</dbReference>
<accession>A0A9D2JG43</accession>